<keyword evidence="3" id="KW-1185">Reference proteome</keyword>
<dbReference type="InterPro" id="IPR008517">
    <property type="entry name" value="GNA1162-like"/>
</dbReference>
<dbReference type="Proteomes" id="UP000260665">
    <property type="component" value="Unassembled WGS sequence"/>
</dbReference>
<evidence type="ECO:0000313" key="3">
    <source>
        <dbReference type="Proteomes" id="UP000260665"/>
    </source>
</evidence>
<proteinExistence type="predicted"/>
<dbReference type="AlphaFoldDB" id="A0A3E1R7G3"/>
<comment type="caution">
    <text evidence="2">The sequence shown here is derived from an EMBL/GenBank/DDBJ whole genome shotgun (WGS) entry which is preliminary data.</text>
</comment>
<dbReference type="OrthoDB" id="1014694at2"/>
<evidence type="ECO:0000256" key="1">
    <source>
        <dbReference type="SAM" id="SignalP"/>
    </source>
</evidence>
<dbReference type="PROSITE" id="PS51257">
    <property type="entry name" value="PROKAR_LIPOPROTEIN"/>
    <property type="match status" value="1"/>
</dbReference>
<gene>
    <name evidence="2" type="ORF">DIC66_18980</name>
</gene>
<feature type="chain" id="PRO_5017694083" description="Lipoprotein" evidence="1">
    <location>
        <begin position="26"/>
        <end position="223"/>
    </location>
</feature>
<dbReference type="RefSeq" id="WP_117179755.1">
    <property type="nucleotide sequence ID" value="NZ_QFZK01000018.1"/>
</dbReference>
<protein>
    <recommendedName>
        <fullName evidence="4">Lipoprotein</fullName>
    </recommendedName>
</protein>
<dbReference type="EMBL" id="QFZK01000018">
    <property type="protein sequence ID" value="RFO95315.1"/>
    <property type="molecule type" value="Genomic_DNA"/>
</dbReference>
<organism evidence="2 3">
    <name type="scientific">Rhodoferax lacus</name>
    <dbReference type="NCBI Taxonomy" id="2184758"/>
    <lineage>
        <taxon>Bacteria</taxon>
        <taxon>Pseudomonadati</taxon>
        <taxon>Pseudomonadota</taxon>
        <taxon>Betaproteobacteria</taxon>
        <taxon>Burkholderiales</taxon>
        <taxon>Comamonadaceae</taxon>
        <taxon>Rhodoferax</taxon>
    </lineage>
</organism>
<dbReference type="Pfam" id="PF05643">
    <property type="entry name" value="GNA1162-like"/>
    <property type="match status" value="1"/>
</dbReference>
<evidence type="ECO:0000313" key="2">
    <source>
        <dbReference type="EMBL" id="RFO95315.1"/>
    </source>
</evidence>
<evidence type="ECO:0008006" key="4">
    <source>
        <dbReference type="Google" id="ProtNLM"/>
    </source>
</evidence>
<accession>A0A3E1R7G3</accession>
<feature type="signal peptide" evidence="1">
    <location>
        <begin position="1"/>
        <end position="25"/>
    </location>
</feature>
<sequence length="223" mass="23586">MKLTSCLKCVGVAAMVLVFSGCATKAPYDYTAFKESHPRSILVLPPVNNSPEVAASYSVLSYATRPLAEAGYYVMPVTLVAEAFKENGMTQPSDMHATSPQKLSEIFGADAALYITVSKYGTTYQVIDSQSLVAAQANLIDLKTGKTLWSGSAQASSAESNNQNQGGLAVLLITAIIKQVVASTTDESHQIAGIATARLLSAGQRNGLLYGPRSPNYGKDKLD</sequence>
<name>A0A3E1R7G3_9BURK</name>
<reference evidence="2 3" key="1">
    <citation type="submission" date="2018-05" db="EMBL/GenBank/DDBJ databases">
        <title>Rhodoferax soyangensis sp.nov., isolated from an oligotrophic freshwater lake.</title>
        <authorList>
            <person name="Park M."/>
        </authorList>
    </citation>
    <scope>NUCLEOTIDE SEQUENCE [LARGE SCALE GENOMIC DNA]</scope>
    <source>
        <strain evidence="2 3">IMCC26218</strain>
    </source>
</reference>
<keyword evidence="1" id="KW-0732">Signal</keyword>
<dbReference type="Gene3D" id="3.40.50.10610">
    <property type="entry name" value="ABC-type transport auxiliary lipoprotein component"/>
    <property type="match status" value="1"/>
</dbReference>